<dbReference type="PANTHER" id="PTHR43464">
    <property type="entry name" value="METHYLTRANSFERASE"/>
    <property type="match status" value="1"/>
</dbReference>
<reference evidence="6 7" key="1">
    <citation type="submission" date="2018-01" db="EMBL/GenBank/DDBJ databases">
        <title>Genome sequence of a Cantenovulum-like bacteria.</title>
        <authorList>
            <person name="Tan W.R."/>
            <person name="Lau N.-S."/>
            <person name="Go F."/>
            <person name="Amirul A.-A.A."/>
        </authorList>
    </citation>
    <scope>NUCLEOTIDE SEQUENCE [LARGE SCALE GENOMIC DNA]</scope>
    <source>
        <strain evidence="6 7">CCB-QB4</strain>
    </source>
</reference>
<dbReference type="Pfam" id="PF13847">
    <property type="entry name" value="Methyltransf_31"/>
    <property type="match status" value="1"/>
</dbReference>
<dbReference type="EC" id="2.1.1.-" evidence="4"/>
<comment type="caution">
    <text evidence="4">Lacks conserved residue(s) required for the propagation of feature annotation.</text>
</comment>
<organism evidence="6 7">
    <name type="scientific">Saccharobesus litoralis</name>
    <dbReference type="NCBI Taxonomy" id="2172099"/>
    <lineage>
        <taxon>Bacteria</taxon>
        <taxon>Pseudomonadati</taxon>
        <taxon>Pseudomonadota</taxon>
        <taxon>Gammaproteobacteria</taxon>
        <taxon>Alteromonadales</taxon>
        <taxon>Alteromonadaceae</taxon>
        <taxon>Saccharobesus</taxon>
    </lineage>
</organism>
<feature type="binding site" evidence="4">
    <location>
        <position position="125"/>
    </location>
    <ligand>
        <name>S-adenosyl-L-methionine</name>
        <dbReference type="ChEBI" id="CHEBI:59789"/>
    </ligand>
</feature>
<comment type="catalytic activity">
    <reaction evidence="4">
        <text>5-carboxymethoxyuridine(34) in tRNA + S-adenosyl-L-methionine = 5-methoxycarbonylmethoxyuridine(34) in tRNA + S-adenosyl-L-homocysteine</text>
        <dbReference type="Rhea" id="RHEA:54080"/>
        <dbReference type="Rhea" id="RHEA-COMP:13383"/>
        <dbReference type="Rhea" id="RHEA-COMP:13781"/>
        <dbReference type="ChEBI" id="CHEBI:57856"/>
        <dbReference type="ChEBI" id="CHEBI:59789"/>
        <dbReference type="ChEBI" id="CHEBI:136879"/>
        <dbReference type="ChEBI" id="CHEBI:138053"/>
    </reaction>
</comment>
<evidence type="ECO:0000256" key="2">
    <source>
        <dbReference type="ARBA" id="ARBA00022679"/>
    </source>
</evidence>
<dbReference type="RefSeq" id="WP_108601069.1">
    <property type="nucleotide sequence ID" value="NZ_CP026604.1"/>
</dbReference>
<evidence type="ECO:0000259" key="5">
    <source>
        <dbReference type="Pfam" id="PF13847"/>
    </source>
</evidence>
<name>A0A2S0VLJ8_9ALTE</name>
<dbReference type="AlphaFoldDB" id="A0A2S0VLJ8"/>
<sequence length="260" mass="29834">MQDYSFDHIVDKFSNNIYQATKGKLRLAILQDDLESFQLAACREDPEQHQALSILDAGAGTGEMALWLAQLGHNVHAIDVSSEMVKTIEQRAQLHEITRLTSQACAIQEYAQNANNPQFDWIICHAVLEWTQQPQDIINTLYSLLKPGGKLSLMFFNHTAKLIGNLIYGNFDYVAKGLKTKKEVKLNPKTQLEPELVYSWLQACGFNVLHKRGVRTFHDYLRNIEQQQTDFASILRFEKQFSKQEPFISMAKYIHVVCEK</sequence>
<protein>
    <recommendedName>
        <fullName evidence="4">tRNA 5-carboxymethoxyuridine methyltransferase</fullName>
        <ecNumber evidence="4">2.1.1.-</ecNumber>
    </recommendedName>
    <alternativeName>
        <fullName evidence="4">cmo5U methyltransferase</fullName>
    </alternativeName>
</protein>
<dbReference type="HAMAP" id="MF_02057">
    <property type="entry name" value="tRNA_methyltr_CmoM"/>
    <property type="match status" value="1"/>
</dbReference>
<feature type="binding site" evidence="4">
    <location>
        <position position="79"/>
    </location>
    <ligand>
        <name>S-adenosyl-L-methionine</name>
        <dbReference type="ChEBI" id="CHEBI:59789"/>
    </ligand>
</feature>
<evidence type="ECO:0000256" key="4">
    <source>
        <dbReference type="HAMAP-Rule" id="MF_02057"/>
    </source>
</evidence>
<keyword evidence="2 4" id="KW-0808">Transferase</keyword>
<evidence type="ECO:0000313" key="7">
    <source>
        <dbReference type="Proteomes" id="UP000244441"/>
    </source>
</evidence>
<dbReference type="EMBL" id="CP026604">
    <property type="protein sequence ID" value="AWB64990.1"/>
    <property type="molecule type" value="Genomic_DNA"/>
</dbReference>
<dbReference type="InterPro" id="IPR029063">
    <property type="entry name" value="SAM-dependent_MTases_sf"/>
</dbReference>
<keyword evidence="7" id="KW-1185">Reference proteome</keyword>
<dbReference type="InterPro" id="IPR025714">
    <property type="entry name" value="Methyltranfer_dom"/>
</dbReference>
<dbReference type="CDD" id="cd02440">
    <property type="entry name" value="AdoMet_MTases"/>
    <property type="match status" value="1"/>
</dbReference>
<evidence type="ECO:0000313" key="6">
    <source>
        <dbReference type="EMBL" id="AWB64990.1"/>
    </source>
</evidence>
<proteinExistence type="inferred from homology"/>
<keyword evidence="4" id="KW-0819">tRNA processing</keyword>
<dbReference type="GO" id="GO:0032259">
    <property type="term" value="P:methylation"/>
    <property type="evidence" value="ECO:0007669"/>
    <property type="project" value="UniProtKB-KW"/>
</dbReference>
<dbReference type="InterPro" id="IPR033664">
    <property type="entry name" value="Cmo5U_methylTrfase"/>
</dbReference>
<evidence type="ECO:0000256" key="1">
    <source>
        <dbReference type="ARBA" id="ARBA00022603"/>
    </source>
</evidence>
<keyword evidence="3 4" id="KW-0949">S-adenosyl-L-methionine</keyword>
<dbReference type="OrthoDB" id="4697647at2"/>
<dbReference type="Gene3D" id="3.40.50.150">
    <property type="entry name" value="Vaccinia Virus protein VP39"/>
    <property type="match status" value="1"/>
</dbReference>
<evidence type="ECO:0000256" key="3">
    <source>
        <dbReference type="ARBA" id="ARBA00022691"/>
    </source>
</evidence>
<comment type="function">
    <text evidence="4">Catalyzes the methylation of 5-carboxymethoxyuridine (cmo5U) to form 5-methoxycarbonylmethoxyuridine (mcmo5U) at position 34 in tRNAs.</text>
</comment>
<feature type="binding site" evidence="4">
    <location>
        <begin position="58"/>
        <end position="59"/>
    </location>
    <ligand>
        <name>S-adenosyl-L-methionine</name>
        <dbReference type="ChEBI" id="CHEBI:59789"/>
    </ligand>
</feature>
<gene>
    <name evidence="4" type="primary">cmoM</name>
    <name evidence="6" type="ORF">C2869_00390</name>
</gene>
<accession>A0A2S0VLJ8</accession>
<dbReference type="PANTHER" id="PTHR43464:SF19">
    <property type="entry name" value="UBIQUINONE BIOSYNTHESIS O-METHYLTRANSFERASE, MITOCHONDRIAL"/>
    <property type="match status" value="1"/>
</dbReference>
<dbReference type="KEGG" id="cate:C2869_00390"/>
<dbReference type="SUPFAM" id="SSF53335">
    <property type="entry name" value="S-adenosyl-L-methionine-dependent methyltransferases"/>
    <property type="match status" value="1"/>
</dbReference>
<dbReference type="GO" id="GO:0097697">
    <property type="term" value="F:tRNA (5-carboxymethoxyuridine(34)-5-O)-methyltransferase activity"/>
    <property type="evidence" value="ECO:0007669"/>
    <property type="project" value="UniProtKB-UniRule"/>
</dbReference>
<keyword evidence="1 4" id="KW-0489">Methyltransferase</keyword>
<dbReference type="GO" id="GO:0006400">
    <property type="term" value="P:tRNA modification"/>
    <property type="evidence" value="ECO:0007669"/>
    <property type="project" value="UniProtKB-UniRule"/>
</dbReference>
<feature type="domain" description="Methyltransferase" evidence="5">
    <location>
        <begin position="49"/>
        <end position="181"/>
    </location>
</feature>
<feature type="binding site" evidence="4">
    <location>
        <position position="26"/>
    </location>
    <ligand>
        <name>S-adenosyl-L-methionine</name>
        <dbReference type="ChEBI" id="CHEBI:59789"/>
    </ligand>
</feature>
<dbReference type="Proteomes" id="UP000244441">
    <property type="component" value="Chromosome"/>
</dbReference>
<comment type="similarity">
    <text evidence="4">Belongs to the class I-like SAM-binding methyltransferase superfamily. CmoM family.</text>
</comment>